<organism evidence="4 5">
    <name type="scientific">Paracoccus pacificus</name>
    <dbReference type="NCBI Taxonomy" id="1463598"/>
    <lineage>
        <taxon>Bacteria</taxon>
        <taxon>Pseudomonadati</taxon>
        <taxon>Pseudomonadota</taxon>
        <taxon>Alphaproteobacteria</taxon>
        <taxon>Rhodobacterales</taxon>
        <taxon>Paracoccaceae</taxon>
        <taxon>Paracoccus</taxon>
    </lineage>
</organism>
<evidence type="ECO:0000256" key="1">
    <source>
        <dbReference type="SAM" id="MobiDB-lite"/>
    </source>
</evidence>
<dbReference type="Pfam" id="PF01471">
    <property type="entry name" value="PG_binding_1"/>
    <property type="match status" value="2"/>
</dbReference>
<feature type="signal peptide" evidence="2">
    <location>
        <begin position="1"/>
        <end position="44"/>
    </location>
</feature>
<evidence type="ECO:0000256" key="2">
    <source>
        <dbReference type="SAM" id="SignalP"/>
    </source>
</evidence>
<dbReference type="RefSeq" id="WP_379139843.1">
    <property type="nucleotide sequence ID" value="NZ_JBHUEN010000006.1"/>
</dbReference>
<dbReference type="InterPro" id="IPR036366">
    <property type="entry name" value="PGBDSf"/>
</dbReference>
<feature type="domain" description="Peptidoglycan binding-like" evidence="3">
    <location>
        <begin position="320"/>
        <end position="370"/>
    </location>
</feature>
<feature type="compositionally biased region" description="Gly residues" evidence="1">
    <location>
        <begin position="240"/>
        <end position="255"/>
    </location>
</feature>
<protein>
    <submittedName>
        <fullName evidence="4">Peptidoglycan-binding protein</fullName>
    </submittedName>
</protein>
<evidence type="ECO:0000259" key="3">
    <source>
        <dbReference type="Pfam" id="PF01471"/>
    </source>
</evidence>
<dbReference type="EMBL" id="JBHUEN010000006">
    <property type="protein sequence ID" value="MFD1880566.1"/>
    <property type="molecule type" value="Genomic_DNA"/>
</dbReference>
<accession>A0ABW4R2Y1</accession>
<keyword evidence="5" id="KW-1185">Reference proteome</keyword>
<dbReference type="InterPro" id="IPR036365">
    <property type="entry name" value="PGBD-like_sf"/>
</dbReference>
<dbReference type="SUPFAM" id="SSF47090">
    <property type="entry name" value="PGBD-like"/>
    <property type="match status" value="2"/>
</dbReference>
<dbReference type="Proteomes" id="UP001597213">
    <property type="component" value="Unassembled WGS sequence"/>
</dbReference>
<dbReference type="Gene3D" id="1.10.101.10">
    <property type="entry name" value="PGBD-like superfamily/PGBD"/>
    <property type="match status" value="2"/>
</dbReference>
<proteinExistence type="predicted"/>
<sequence>MPPAALTPAAPISAAKTSAAPTFAARSRRSLIAALMLTCAGAMAAHAESRAIVIGNSNYDNAPDVPGAEGMAPARKALNDAGFRVIGGDNVRTNGLREDIEAFIAPDNNAGPRIILLAGRFVRSANDSWFISQGADRPSLSNADTQGVSLSVLMDALGRRPGQSVILLGNGGDGPMKTGLGIASGLGDLRIPEGVTVVTGTPADMVRATQMMVTDGRRFDQLGNAGRSVRVMGYRAPGAVLGGNRPGPSGGGNTGNPGNSSEADAWNLARKNDSIEQYRAYLRAYPNGSHADAARERIFALGRNDDVDRNAVRENDLLNRDQRRQVQRNLTLLGYDTRGADGIFGSATRRAIRDWQARNNLSQTGYLTERQQIVLLSEQSRKAADLRDQNRKDEAARIEAADRRYWADVGSVGGAQGLRAYLSRYPNGIYAKQARQKLAELGGGGGGTSTGAGPREAEMWRRTQDDPSARRYRDYLNAYPNGVYAKQARAALNRLEKQQPDPAKRPNPATTDAAKAEAALGLTDATRQLIEGRLAAAGVNPGKVDGKFDGQTRNAIRVFQRARNLPATGYMDQATVVQLLAQALR</sequence>
<comment type="caution">
    <text evidence="4">The sequence shown here is derived from an EMBL/GenBank/DDBJ whole genome shotgun (WGS) entry which is preliminary data.</text>
</comment>
<reference evidence="5" key="1">
    <citation type="journal article" date="2019" name="Int. J. Syst. Evol. Microbiol.">
        <title>The Global Catalogue of Microorganisms (GCM) 10K type strain sequencing project: providing services to taxonomists for standard genome sequencing and annotation.</title>
        <authorList>
            <consortium name="The Broad Institute Genomics Platform"/>
            <consortium name="The Broad Institute Genome Sequencing Center for Infectious Disease"/>
            <person name="Wu L."/>
            <person name="Ma J."/>
        </authorList>
    </citation>
    <scope>NUCLEOTIDE SEQUENCE [LARGE SCALE GENOMIC DNA]</scope>
    <source>
        <strain evidence="5">CCUG 56029</strain>
    </source>
</reference>
<dbReference type="InterPro" id="IPR002477">
    <property type="entry name" value="Peptidoglycan-bd-like"/>
</dbReference>
<name>A0ABW4R2Y1_9RHOB</name>
<feature type="domain" description="Peptidoglycan binding-like" evidence="3">
    <location>
        <begin position="527"/>
        <end position="579"/>
    </location>
</feature>
<evidence type="ECO:0000313" key="4">
    <source>
        <dbReference type="EMBL" id="MFD1880566.1"/>
    </source>
</evidence>
<feature type="region of interest" description="Disordered" evidence="1">
    <location>
        <begin position="240"/>
        <end position="264"/>
    </location>
</feature>
<feature type="chain" id="PRO_5045222166" evidence="2">
    <location>
        <begin position="45"/>
        <end position="585"/>
    </location>
</feature>
<keyword evidence="2" id="KW-0732">Signal</keyword>
<gene>
    <name evidence="4" type="ORF">ACFSCT_02410</name>
</gene>
<evidence type="ECO:0000313" key="5">
    <source>
        <dbReference type="Proteomes" id="UP001597213"/>
    </source>
</evidence>
<dbReference type="Gene3D" id="3.40.50.1460">
    <property type="match status" value="1"/>
</dbReference>